<dbReference type="STRING" id="59895.A0A103XE02"/>
<comment type="subunit">
    <text evidence="2 4">Homodimer.</text>
</comment>
<dbReference type="GO" id="GO:0009699">
    <property type="term" value="P:phenylpropanoid biosynthetic process"/>
    <property type="evidence" value="ECO:0007669"/>
    <property type="project" value="UniProtKB-ARBA"/>
</dbReference>
<reference evidence="5 6" key="1">
    <citation type="journal article" date="2016" name="Sci. Rep.">
        <title>The genome sequence of the outbreeding globe artichoke constructed de novo incorporating a phase-aware low-pass sequencing strategy of F1 progeny.</title>
        <authorList>
            <person name="Scaglione D."/>
            <person name="Reyes-Chin-Wo S."/>
            <person name="Acquadro A."/>
            <person name="Froenicke L."/>
            <person name="Portis E."/>
            <person name="Beitel C."/>
            <person name="Tirone M."/>
            <person name="Mauro R."/>
            <person name="Lo Monaco A."/>
            <person name="Mauromicale G."/>
            <person name="Faccioli P."/>
            <person name="Cattivelli L."/>
            <person name="Rieseberg L."/>
            <person name="Michelmore R."/>
            <person name="Lanteri S."/>
        </authorList>
    </citation>
    <scope>NUCLEOTIDE SEQUENCE [LARGE SCALE GENOMIC DNA]</scope>
    <source>
        <strain evidence="5">2C</strain>
    </source>
</reference>
<name>A0A103XE02_CYNCS</name>
<comment type="function">
    <text evidence="4">Dirigent proteins impart stereoselectivity on the phenoxy radical-coupling reaction, yielding optically active lignans from two molecules of coniferyl alcohol in the biosynthesis of lignans, flavonolignans, and alkaloids and thus plays a central role in plant secondary metabolism.</text>
</comment>
<comment type="similarity">
    <text evidence="1 4">Belongs to the plant dirigent protein family.</text>
</comment>
<dbReference type="PANTHER" id="PTHR21495">
    <property type="entry name" value="NUCLEOPORIN-RELATED"/>
    <property type="match status" value="1"/>
</dbReference>
<comment type="subcellular location">
    <subcellularLocation>
        <location evidence="4">Secreted</location>
        <location evidence="4">Extracellular space</location>
        <location evidence="4">Apoplast</location>
    </subcellularLocation>
</comment>
<dbReference type="AlphaFoldDB" id="A0A103XE02"/>
<keyword evidence="4" id="KW-0732">Signal</keyword>
<dbReference type="Gramene" id="KVH88919">
    <property type="protein sequence ID" value="KVH88919"/>
    <property type="gene ID" value="Ccrd_024741"/>
</dbReference>
<feature type="chain" id="PRO_5008191660" description="Dirigent protein" evidence="4">
    <location>
        <begin position="22"/>
        <end position="357"/>
    </location>
</feature>
<evidence type="ECO:0000256" key="2">
    <source>
        <dbReference type="ARBA" id="ARBA00011738"/>
    </source>
</evidence>
<gene>
    <name evidence="5" type="ORF">Ccrd_024741</name>
</gene>
<evidence type="ECO:0000256" key="4">
    <source>
        <dbReference type="RuleBase" id="RU363099"/>
    </source>
</evidence>
<dbReference type="EMBL" id="LEKV01005326">
    <property type="protein sequence ID" value="KVH88919.1"/>
    <property type="molecule type" value="Genomic_DNA"/>
</dbReference>
<dbReference type="OMA" id="ANMGYWA"/>
<evidence type="ECO:0000313" key="6">
    <source>
        <dbReference type="Proteomes" id="UP000243975"/>
    </source>
</evidence>
<comment type="caution">
    <text evidence="5">The sequence shown here is derived from an EMBL/GenBank/DDBJ whole genome shotgun (WGS) entry which is preliminary data.</text>
</comment>
<keyword evidence="3 4" id="KW-0964">Secreted</keyword>
<evidence type="ECO:0000256" key="1">
    <source>
        <dbReference type="ARBA" id="ARBA00010746"/>
    </source>
</evidence>
<dbReference type="InterPro" id="IPR044859">
    <property type="entry name" value="Allene_oxi_cyc_Dirigent"/>
</dbReference>
<keyword evidence="6" id="KW-1185">Reference proteome</keyword>
<dbReference type="Pfam" id="PF03018">
    <property type="entry name" value="Dirigent"/>
    <property type="match status" value="2"/>
</dbReference>
<sequence>MAQTLPILTILLLSLLLQTQSHKFSSKLSPKSFGFKKEKLSHLHFYFHDIVGGDHPTAVRVAAAATTNTSQTGFGATVMIDDPLTVGPERTSKIVGRAQGIYASACLTETRLLMALNYVFVEGKYNGSTLSILGTNSVMSPVREMPIVGGSGLFRFARGYALAKTVFFNISNGKYNGSSLSILGRNAVLDPMREMTVVGGSGLFLFAKGYAQAKTHSLDLETGNAVVEYNVVAEATVTNTSASLFGAVVMIDDPLTVGPERTSRIVGRAQGLYASADLDEFGLTMVLNYVFIEGKYNGSTLSILGRNKVMSSVREMPIIGGTGLFRFARGYALAKTYSLNFSNGDAVVEYNVYVIHY</sequence>
<dbReference type="Proteomes" id="UP000243975">
    <property type="component" value="Unassembled WGS sequence"/>
</dbReference>
<dbReference type="Gene3D" id="2.40.480.10">
    <property type="entry name" value="Allene oxide cyclase-like"/>
    <property type="match status" value="2"/>
</dbReference>
<dbReference type="GO" id="GO:0048046">
    <property type="term" value="C:apoplast"/>
    <property type="evidence" value="ECO:0007669"/>
    <property type="project" value="UniProtKB-SubCell"/>
</dbReference>
<feature type="signal peptide" evidence="4">
    <location>
        <begin position="1"/>
        <end position="21"/>
    </location>
</feature>
<protein>
    <recommendedName>
        <fullName evidence="4">Dirigent protein</fullName>
    </recommendedName>
</protein>
<keyword evidence="4" id="KW-0052">Apoplast</keyword>
<organism evidence="5 6">
    <name type="scientific">Cynara cardunculus var. scolymus</name>
    <name type="common">Globe artichoke</name>
    <name type="synonym">Cynara scolymus</name>
    <dbReference type="NCBI Taxonomy" id="59895"/>
    <lineage>
        <taxon>Eukaryota</taxon>
        <taxon>Viridiplantae</taxon>
        <taxon>Streptophyta</taxon>
        <taxon>Embryophyta</taxon>
        <taxon>Tracheophyta</taxon>
        <taxon>Spermatophyta</taxon>
        <taxon>Magnoliopsida</taxon>
        <taxon>eudicotyledons</taxon>
        <taxon>Gunneridae</taxon>
        <taxon>Pentapetalae</taxon>
        <taxon>asterids</taxon>
        <taxon>campanulids</taxon>
        <taxon>Asterales</taxon>
        <taxon>Asteraceae</taxon>
        <taxon>Carduoideae</taxon>
        <taxon>Cardueae</taxon>
        <taxon>Carduinae</taxon>
        <taxon>Cynara</taxon>
    </lineage>
</organism>
<proteinExistence type="inferred from homology"/>
<accession>A0A103XE02</accession>
<dbReference type="InterPro" id="IPR004265">
    <property type="entry name" value="Dirigent"/>
</dbReference>
<evidence type="ECO:0000256" key="3">
    <source>
        <dbReference type="ARBA" id="ARBA00022525"/>
    </source>
</evidence>
<evidence type="ECO:0000313" key="5">
    <source>
        <dbReference type="EMBL" id="KVH88919.1"/>
    </source>
</evidence>